<dbReference type="Proteomes" id="UP001165060">
    <property type="component" value="Unassembled WGS sequence"/>
</dbReference>
<dbReference type="Gene3D" id="3.10.110.10">
    <property type="entry name" value="Ubiquitin Conjugating Enzyme"/>
    <property type="match status" value="1"/>
</dbReference>
<keyword evidence="2" id="KW-0833">Ubl conjugation pathway</keyword>
<dbReference type="InterPro" id="IPR000608">
    <property type="entry name" value="UBC"/>
</dbReference>
<organism evidence="5 6">
    <name type="scientific">Tetraparma gracilis</name>
    <dbReference type="NCBI Taxonomy" id="2962635"/>
    <lineage>
        <taxon>Eukaryota</taxon>
        <taxon>Sar</taxon>
        <taxon>Stramenopiles</taxon>
        <taxon>Ochrophyta</taxon>
        <taxon>Bolidophyceae</taxon>
        <taxon>Parmales</taxon>
        <taxon>Triparmaceae</taxon>
        <taxon>Tetraparma</taxon>
    </lineage>
</organism>
<protein>
    <recommendedName>
        <fullName evidence="4">UBC core domain-containing protein</fullName>
    </recommendedName>
</protein>
<evidence type="ECO:0000313" key="5">
    <source>
        <dbReference type="EMBL" id="GMI35280.1"/>
    </source>
</evidence>
<gene>
    <name evidence="5" type="ORF">TeGR_g2859</name>
</gene>
<evidence type="ECO:0000256" key="2">
    <source>
        <dbReference type="ARBA" id="ARBA00022786"/>
    </source>
</evidence>
<comment type="caution">
    <text evidence="5">The sequence shown here is derived from an EMBL/GenBank/DDBJ whole genome shotgun (WGS) entry which is preliminary data.</text>
</comment>
<feature type="compositionally biased region" description="Low complexity" evidence="3">
    <location>
        <begin position="31"/>
        <end position="60"/>
    </location>
</feature>
<dbReference type="PANTHER" id="PTHR46116">
    <property type="entry name" value="(E3-INDEPENDENT) E2 UBIQUITIN-CONJUGATING ENZYME"/>
    <property type="match status" value="1"/>
</dbReference>
<evidence type="ECO:0000256" key="1">
    <source>
        <dbReference type="ARBA" id="ARBA00022679"/>
    </source>
</evidence>
<reference evidence="5 6" key="1">
    <citation type="journal article" date="2023" name="Commun. Biol.">
        <title>Genome analysis of Parmales, the sister group of diatoms, reveals the evolutionary specialization of diatoms from phago-mixotrophs to photoautotrophs.</title>
        <authorList>
            <person name="Ban H."/>
            <person name="Sato S."/>
            <person name="Yoshikawa S."/>
            <person name="Yamada K."/>
            <person name="Nakamura Y."/>
            <person name="Ichinomiya M."/>
            <person name="Sato N."/>
            <person name="Blanc-Mathieu R."/>
            <person name="Endo H."/>
            <person name="Kuwata A."/>
            <person name="Ogata H."/>
        </authorList>
    </citation>
    <scope>NUCLEOTIDE SEQUENCE [LARGE SCALE GENOMIC DNA]</scope>
</reference>
<feature type="region of interest" description="Disordered" evidence="3">
    <location>
        <begin position="1"/>
        <end position="60"/>
    </location>
</feature>
<dbReference type="SUPFAM" id="SSF54495">
    <property type="entry name" value="UBC-like"/>
    <property type="match status" value="1"/>
</dbReference>
<accession>A0ABQ6MY39</accession>
<proteinExistence type="predicted"/>
<dbReference type="PANTHER" id="PTHR46116:SF39">
    <property type="entry name" value="BACULOVIRAL IAP REPEAT-CONTAINING PROTEIN 6"/>
    <property type="match status" value="1"/>
</dbReference>
<dbReference type="PROSITE" id="PS50127">
    <property type="entry name" value="UBC_2"/>
    <property type="match status" value="1"/>
</dbReference>
<dbReference type="SMART" id="SM00212">
    <property type="entry name" value="UBCc"/>
    <property type="match status" value="1"/>
</dbReference>
<feature type="compositionally biased region" description="Low complexity" evidence="3">
    <location>
        <begin position="93"/>
        <end position="108"/>
    </location>
</feature>
<feature type="region of interest" description="Disordered" evidence="3">
    <location>
        <begin position="267"/>
        <end position="292"/>
    </location>
</feature>
<keyword evidence="6" id="KW-1185">Reference proteome</keyword>
<evidence type="ECO:0000259" key="4">
    <source>
        <dbReference type="PROSITE" id="PS50127"/>
    </source>
</evidence>
<feature type="compositionally biased region" description="Basic and acidic residues" evidence="3">
    <location>
        <begin position="120"/>
        <end position="134"/>
    </location>
</feature>
<keyword evidence="1" id="KW-0808">Transferase</keyword>
<feature type="region of interest" description="Disordered" evidence="3">
    <location>
        <begin position="78"/>
        <end position="134"/>
    </location>
</feature>
<evidence type="ECO:0000256" key="3">
    <source>
        <dbReference type="SAM" id="MobiDB-lite"/>
    </source>
</evidence>
<dbReference type="EMBL" id="BRYB01001867">
    <property type="protein sequence ID" value="GMI35280.1"/>
    <property type="molecule type" value="Genomic_DNA"/>
</dbReference>
<sequence>MPPKRGAPSARSPAPTKLPPKAKAKAKAKAPPKQSAHSVKASLSVKTTTSSSSSSSSRAPFDPALAALASALAELRELDSPGPAPAKRKAKAKAAASKSPSKAAGNAADNGTGYGGTALTKKDQTAMKRKGKEEAARDKALTQLFDRVEAAAVCLPPAAEGGPAAAAVAAALAPFAGPFAAAVSPLLRNDSLPNIAERAALYLSLLSLLSSLSDPRLSPSLCPPALLALLASLDESAQLYRRINESRAVGEADLAVVTAIRASLATLSPPAPGRRRRARPPPPPPAKGESAEAGYVRVMAGKRCGTMPLLSLVGSGGASHAFKSSLSSSIVGDAARRTKRISMEFATMLKSLPCHYASSIFVRADEDRLDVLKALVIGPEDTPYQDGCFVFDIVLPPNYPQEPPKVLLVTTGGNRCRFNPNLYAEGKVCLSLLGTWSGPGWDPAVSTLLQVLMSVQALIFVKDPYHNEPGFEGKTATNLQQSTQ</sequence>
<evidence type="ECO:0000313" key="6">
    <source>
        <dbReference type="Proteomes" id="UP001165060"/>
    </source>
</evidence>
<feature type="domain" description="UBC core" evidence="4">
    <location>
        <begin position="336"/>
        <end position="484"/>
    </location>
</feature>
<feature type="compositionally biased region" description="Basic residues" evidence="3">
    <location>
        <begin position="20"/>
        <end position="30"/>
    </location>
</feature>
<dbReference type="Pfam" id="PF00179">
    <property type="entry name" value="UQ_con"/>
    <property type="match status" value="1"/>
</dbReference>
<name>A0ABQ6MY39_9STRA</name>
<dbReference type="InterPro" id="IPR016135">
    <property type="entry name" value="UBQ-conjugating_enzyme/RWD"/>
</dbReference>